<keyword evidence="11" id="KW-1185">Reference proteome</keyword>
<dbReference type="Proteomes" id="UP000515847">
    <property type="component" value="Chromosome"/>
</dbReference>
<dbReference type="PRINTS" id="PR00354">
    <property type="entry name" value="7FE8SFRDOXIN"/>
</dbReference>
<dbReference type="PROSITE" id="PS51379">
    <property type="entry name" value="4FE4S_FER_2"/>
    <property type="match status" value="3"/>
</dbReference>
<feature type="domain" description="4Fe-4S ferredoxin-type" evidence="9">
    <location>
        <begin position="44"/>
        <end position="76"/>
    </location>
</feature>
<keyword evidence="4 8" id="KW-0479">Metal-binding</keyword>
<reference evidence="10 11" key="1">
    <citation type="journal article" date="2019" name="Front. Microbiol.">
        <title>Thermoanaerosceptrum fracticalcis gen. nov. sp. nov., a Novel Fumarate-Fermenting Microorganism From a Deep Fractured Carbonate Aquifer of the US Great Basin.</title>
        <authorList>
            <person name="Hamilton-Brehm S.D."/>
            <person name="Stewart L.E."/>
            <person name="Zavarin M."/>
            <person name="Caldwell M."/>
            <person name="Lawson P.A."/>
            <person name="Onstott T.C."/>
            <person name="Grzymski J."/>
            <person name="Neveux I."/>
            <person name="Lollar B.S."/>
            <person name="Russell C.E."/>
            <person name="Moser D.P."/>
        </authorList>
    </citation>
    <scope>NUCLEOTIDE SEQUENCE [LARGE SCALE GENOMIC DNA]</scope>
    <source>
        <strain evidence="10 11">DRI-13</strain>
    </source>
</reference>
<dbReference type="GO" id="GO:0051539">
    <property type="term" value="F:4 iron, 4 sulfur cluster binding"/>
    <property type="evidence" value="ECO:0007669"/>
    <property type="project" value="UniProtKB-UniRule"/>
</dbReference>
<accession>A0A7G6E849</accession>
<dbReference type="PANTHER" id="PTHR42859:SF10">
    <property type="entry name" value="DIMETHYLSULFOXIDE REDUCTASE CHAIN B"/>
    <property type="match status" value="1"/>
</dbReference>
<dbReference type="InterPro" id="IPR050294">
    <property type="entry name" value="RnfB_subfamily"/>
</dbReference>
<dbReference type="InterPro" id="IPR017900">
    <property type="entry name" value="4Fe4S_Fe_S_CS"/>
</dbReference>
<keyword evidence="5 8" id="KW-0249">Electron transport</keyword>
<organism evidence="10 11">
    <name type="scientific">Thermanaerosceptrum fracticalcis</name>
    <dbReference type="NCBI Taxonomy" id="1712410"/>
    <lineage>
        <taxon>Bacteria</taxon>
        <taxon>Bacillati</taxon>
        <taxon>Bacillota</taxon>
        <taxon>Clostridia</taxon>
        <taxon>Eubacteriales</taxon>
        <taxon>Peptococcaceae</taxon>
        <taxon>Thermanaerosceptrum</taxon>
    </lineage>
</organism>
<gene>
    <name evidence="10" type="ORF">BR63_01930</name>
</gene>
<evidence type="ECO:0000256" key="4">
    <source>
        <dbReference type="ARBA" id="ARBA00022723"/>
    </source>
</evidence>
<sequence>MKKILVDSEKCSGCRICESVCSYHKLGNKFNRKKAAIKIVVEGELGENNTPVICRHCKKAKCSEACPVEAFYQDEKTGALVIDQNKCIGCGLCAEACPFGAIYLHEELSIPLKCDLCGGEPLCVKYCVPTAITYEDEQRLGALRREKGVQ</sequence>
<evidence type="ECO:0000313" key="11">
    <source>
        <dbReference type="Proteomes" id="UP000515847"/>
    </source>
</evidence>
<dbReference type="Pfam" id="PF12800">
    <property type="entry name" value="Fer4_4"/>
    <property type="match status" value="1"/>
</dbReference>
<evidence type="ECO:0000313" key="10">
    <source>
        <dbReference type="EMBL" id="QNB48253.1"/>
    </source>
</evidence>
<evidence type="ECO:0000256" key="7">
    <source>
        <dbReference type="ARBA" id="ARBA00023014"/>
    </source>
</evidence>
<dbReference type="SUPFAM" id="SSF54862">
    <property type="entry name" value="4Fe-4S ferredoxins"/>
    <property type="match status" value="1"/>
</dbReference>
<dbReference type="AlphaFoldDB" id="A0A7G6E849"/>
<dbReference type="PANTHER" id="PTHR42859">
    <property type="entry name" value="OXIDOREDUCTASE"/>
    <property type="match status" value="1"/>
</dbReference>
<dbReference type="InterPro" id="IPR000813">
    <property type="entry name" value="7Fe_ferredoxin"/>
</dbReference>
<evidence type="ECO:0000256" key="5">
    <source>
        <dbReference type="ARBA" id="ARBA00022982"/>
    </source>
</evidence>
<keyword evidence="2 8" id="KW-0813">Transport</keyword>
<dbReference type="PROSITE" id="PS00198">
    <property type="entry name" value="4FE4S_FER_1"/>
    <property type="match status" value="1"/>
</dbReference>
<comment type="cofactor">
    <cofactor evidence="1 8">
        <name>[4Fe-4S] cluster</name>
        <dbReference type="ChEBI" id="CHEBI:49883"/>
    </cofactor>
</comment>
<dbReference type="EMBL" id="CP045798">
    <property type="protein sequence ID" value="QNB48253.1"/>
    <property type="molecule type" value="Genomic_DNA"/>
</dbReference>
<keyword evidence="6 8" id="KW-0408">Iron</keyword>
<dbReference type="Pfam" id="PF13247">
    <property type="entry name" value="Fer4_11"/>
    <property type="match status" value="1"/>
</dbReference>
<name>A0A7G6E849_THEFR</name>
<keyword evidence="3 8" id="KW-0004">4Fe-4S</keyword>
<evidence type="ECO:0000256" key="1">
    <source>
        <dbReference type="ARBA" id="ARBA00001966"/>
    </source>
</evidence>
<dbReference type="CDD" id="cd10550">
    <property type="entry name" value="DMSOR_beta_like"/>
    <property type="match status" value="1"/>
</dbReference>
<proteinExistence type="predicted"/>
<dbReference type="RefSeq" id="WP_034425412.1">
    <property type="nucleotide sequence ID" value="NZ_CP045798.1"/>
</dbReference>
<evidence type="ECO:0000259" key="9">
    <source>
        <dbReference type="PROSITE" id="PS51379"/>
    </source>
</evidence>
<dbReference type="Gene3D" id="3.30.70.20">
    <property type="match status" value="2"/>
</dbReference>
<keyword evidence="7 8" id="KW-0411">Iron-sulfur</keyword>
<evidence type="ECO:0000256" key="6">
    <source>
        <dbReference type="ARBA" id="ARBA00023004"/>
    </source>
</evidence>
<evidence type="ECO:0000256" key="8">
    <source>
        <dbReference type="RuleBase" id="RU365098"/>
    </source>
</evidence>
<protein>
    <recommendedName>
        <fullName evidence="8">Ferredoxin</fullName>
    </recommendedName>
</protein>
<dbReference type="GO" id="GO:0009055">
    <property type="term" value="F:electron transfer activity"/>
    <property type="evidence" value="ECO:0007669"/>
    <property type="project" value="UniProtKB-UniRule"/>
</dbReference>
<dbReference type="KEGG" id="tfr:BR63_01930"/>
<feature type="domain" description="4Fe-4S ferredoxin-type" evidence="9">
    <location>
        <begin position="2"/>
        <end position="31"/>
    </location>
</feature>
<dbReference type="GO" id="GO:0046872">
    <property type="term" value="F:metal ion binding"/>
    <property type="evidence" value="ECO:0007669"/>
    <property type="project" value="UniProtKB-UniRule"/>
</dbReference>
<evidence type="ECO:0000256" key="2">
    <source>
        <dbReference type="ARBA" id="ARBA00022448"/>
    </source>
</evidence>
<evidence type="ECO:0000256" key="3">
    <source>
        <dbReference type="ARBA" id="ARBA00022485"/>
    </source>
</evidence>
<dbReference type="OrthoDB" id="9810688at2"/>
<feature type="domain" description="4Fe-4S ferredoxin-type" evidence="9">
    <location>
        <begin position="78"/>
        <end position="107"/>
    </location>
</feature>
<dbReference type="InterPro" id="IPR017896">
    <property type="entry name" value="4Fe4S_Fe-S-bd"/>
</dbReference>
<comment type="function">
    <text evidence="8">Ferredoxins are iron-sulfur proteins that transfer electrons in a wide variety of metabolic reactions.</text>
</comment>